<keyword evidence="4 7" id="KW-0812">Transmembrane</keyword>
<feature type="transmembrane region" description="Helical" evidence="7">
    <location>
        <begin position="128"/>
        <end position="147"/>
    </location>
</feature>
<evidence type="ECO:0000256" key="6">
    <source>
        <dbReference type="ARBA" id="ARBA00023136"/>
    </source>
</evidence>
<evidence type="ECO:0000256" key="2">
    <source>
        <dbReference type="ARBA" id="ARBA00022475"/>
    </source>
</evidence>
<dbReference type="EMBL" id="LAZR01041457">
    <property type="protein sequence ID" value="KKL11943.1"/>
    <property type="molecule type" value="Genomic_DNA"/>
</dbReference>
<keyword evidence="2" id="KW-1003">Cell membrane</keyword>
<protein>
    <recommendedName>
        <fullName evidence="9">Glycosyl transferase family 4</fullName>
    </recommendedName>
</protein>
<dbReference type="GO" id="GO:0005886">
    <property type="term" value="C:plasma membrane"/>
    <property type="evidence" value="ECO:0007669"/>
    <property type="project" value="UniProtKB-SubCell"/>
</dbReference>
<comment type="caution">
    <text evidence="8">The sequence shown here is derived from an EMBL/GenBank/DDBJ whole genome shotgun (WGS) entry which is preliminary data.</text>
</comment>
<reference evidence="8" key="1">
    <citation type="journal article" date="2015" name="Nature">
        <title>Complex archaea that bridge the gap between prokaryotes and eukaryotes.</title>
        <authorList>
            <person name="Spang A."/>
            <person name="Saw J.H."/>
            <person name="Jorgensen S.L."/>
            <person name="Zaremba-Niedzwiedzka K."/>
            <person name="Martijn J."/>
            <person name="Lind A.E."/>
            <person name="van Eijk R."/>
            <person name="Schleper C."/>
            <person name="Guy L."/>
            <person name="Ettema T.J."/>
        </authorList>
    </citation>
    <scope>NUCLEOTIDE SEQUENCE</scope>
</reference>
<dbReference type="GO" id="GO:0009103">
    <property type="term" value="P:lipopolysaccharide biosynthetic process"/>
    <property type="evidence" value="ECO:0007669"/>
    <property type="project" value="TreeGrafter"/>
</dbReference>
<evidence type="ECO:0000256" key="7">
    <source>
        <dbReference type="SAM" id="Phobius"/>
    </source>
</evidence>
<feature type="transmembrane region" description="Helical" evidence="7">
    <location>
        <begin position="103"/>
        <end position="122"/>
    </location>
</feature>
<sequence>MFEPWILLVTFFSSLAIGLLFIARPSLLATQEHMERDLGARQATHTRPTPRVGGIGIVVAIALGCAYYADQLKTDLLFSLAAGLVVFWVGLREDIHRNISPRARLLAAFISAALAITLTRTVVPDLGLFPGSLVQWILPAIAITLLWSA</sequence>
<keyword evidence="3" id="KW-0808">Transferase</keyword>
<dbReference type="GO" id="GO:0016780">
    <property type="term" value="F:phosphotransferase activity, for other substituted phosphate groups"/>
    <property type="evidence" value="ECO:0007669"/>
    <property type="project" value="InterPro"/>
</dbReference>
<name>A0A0F9DIW0_9ZZZZ</name>
<evidence type="ECO:0000256" key="1">
    <source>
        <dbReference type="ARBA" id="ARBA00004651"/>
    </source>
</evidence>
<dbReference type="GO" id="GO:0044038">
    <property type="term" value="P:cell wall macromolecule biosynthetic process"/>
    <property type="evidence" value="ECO:0007669"/>
    <property type="project" value="TreeGrafter"/>
</dbReference>
<evidence type="ECO:0000313" key="8">
    <source>
        <dbReference type="EMBL" id="KKL11943.1"/>
    </source>
</evidence>
<evidence type="ECO:0000256" key="3">
    <source>
        <dbReference type="ARBA" id="ARBA00022679"/>
    </source>
</evidence>
<feature type="transmembrane region" description="Helical" evidence="7">
    <location>
        <begin position="75"/>
        <end position="91"/>
    </location>
</feature>
<evidence type="ECO:0008006" key="9">
    <source>
        <dbReference type="Google" id="ProtNLM"/>
    </source>
</evidence>
<proteinExistence type="predicted"/>
<keyword evidence="5 7" id="KW-1133">Transmembrane helix</keyword>
<organism evidence="8">
    <name type="scientific">marine sediment metagenome</name>
    <dbReference type="NCBI Taxonomy" id="412755"/>
    <lineage>
        <taxon>unclassified sequences</taxon>
        <taxon>metagenomes</taxon>
        <taxon>ecological metagenomes</taxon>
    </lineage>
</organism>
<dbReference type="GO" id="GO:0071555">
    <property type="term" value="P:cell wall organization"/>
    <property type="evidence" value="ECO:0007669"/>
    <property type="project" value="TreeGrafter"/>
</dbReference>
<accession>A0A0F9DIW0</accession>
<comment type="subcellular location">
    <subcellularLocation>
        <location evidence="1">Cell membrane</location>
        <topology evidence="1">Multi-pass membrane protein</topology>
    </subcellularLocation>
</comment>
<feature type="non-terminal residue" evidence="8">
    <location>
        <position position="149"/>
    </location>
</feature>
<evidence type="ECO:0000256" key="4">
    <source>
        <dbReference type="ARBA" id="ARBA00022692"/>
    </source>
</evidence>
<dbReference type="AlphaFoldDB" id="A0A0F9DIW0"/>
<gene>
    <name evidence="8" type="ORF">LCGC14_2540730</name>
</gene>
<feature type="transmembrane region" description="Helical" evidence="7">
    <location>
        <begin position="6"/>
        <end position="29"/>
    </location>
</feature>
<keyword evidence="6 7" id="KW-0472">Membrane</keyword>
<dbReference type="PANTHER" id="PTHR22926">
    <property type="entry name" value="PHOSPHO-N-ACETYLMURAMOYL-PENTAPEPTIDE-TRANSFERASE"/>
    <property type="match status" value="1"/>
</dbReference>
<dbReference type="InterPro" id="IPR000715">
    <property type="entry name" value="Glycosyl_transferase_4"/>
</dbReference>
<evidence type="ECO:0000256" key="5">
    <source>
        <dbReference type="ARBA" id="ARBA00022989"/>
    </source>
</evidence>
<feature type="transmembrane region" description="Helical" evidence="7">
    <location>
        <begin position="50"/>
        <end position="69"/>
    </location>
</feature>
<dbReference type="PANTHER" id="PTHR22926:SF3">
    <property type="entry name" value="UNDECAPRENYL-PHOSPHATE ALPHA-N-ACETYLGLUCOSAMINYL 1-PHOSPHATE TRANSFERASE"/>
    <property type="match status" value="1"/>
</dbReference>